<dbReference type="RefSeq" id="WP_264880916.1">
    <property type="nucleotide sequence ID" value="NZ_JAPDOB010000001.1"/>
</dbReference>
<sequence length="106" mass="11803">MPSYTLRMLLDDEVIGSEIFSAANDCKAIERAIGYTLRHDLELSTTSHIVAERRDGFWSIEPGDHRPCTTPETVHDFWAGQFPVAGRSKVGQPTRAKKTSVITSVQ</sequence>
<keyword evidence="2" id="KW-1185">Reference proteome</keyword>
<reference evidence="1 2" key="1">
    <citation type="submission" date="2022-10" db="EMBL/GenBank/DDBJ databases">
        <title>Sphingomonas sp.</title>
        <authorList>
            <person name="Jin C."/>
        </authorList>
    </citation>
    <scope>NUCLEOTIDE SEQUENCE [LARGE SCALE GENOMIC DNA]</scope>
    <source>
        <strain evidence="1 2">BN140010</strain>
    </source>
</reference>
<accession>A0ABT3JCV7</accession>
<evidence type="ECO:0000313" key="2">
    <source>
        <dbReference type="Proteomes" id="UP001526246"/>
    </source>
</evidence>
<proteinExistence type="predicted"/>
<gene>
    <name evidence="1" type="ORF">OMW55_03710</name>
</gene>
<comment type="caution">
    <text evidence="1">The sequence shown here is derived from an EMBL/GenBank/DDBJ whole genome shotgun (WGS) entry which is preliminary data.</text>
</comment>
<organism evidence="1 2">
    <name type="scientific">Sphingomonas arvum</name>
    <dbReference type="NCBI Taxonomy" id="2992113"/>
    <lineage>
        <taxon>Bacteria</taxon>
        <taxon>Pseudomonadati</taxon>
        <taxon>Pseudomonadota</taxon>
        <taxon>Alphaproteobacteria</taxon>
        <taxon>Sphingomonadales</taxon>
        <taxon>Sphingomonadaceae</taxon>
        <taxon>Sphingomonas</taxon>
    </lineage>
</organism>
<dbReference type="EMBL" id="JAPDOB010000001">
    <property type="protein sequence ID" value="MCW3796911.1"/>
    <property type="molecule type" value="Genomic_DNA"/>
</dbReference>
<evidence type="ECO:0000313" key="1">
    <source>
        <dbReference type="EMBL" id="MCW3796911.1"/>
    </source>
</evidence>
<protein>
    <submittedName>
        <fullName evidence="1">Uncharacterized protein</fullName>
    </submittedName>
</protein>
<name>A0ABT3JCV7_9SPHN</name>
<dbReference type="Proteomes" id="UP001526246">
    <property type="component" value="Unassembled WGS sequence"/>
</dbReference>